<dbReference type="EMBL" id="JAVREM010000019">
    <property type="protein sequence ID" value="MDT0319969.1"/>
    <property type="molecule type" value="Genomic_DNA"/>
</dbReference>
<dbReference type="Gene3D" id="1.20.5.1930">
    <property type="match status" value="1"/>
</dbReference>
<dbReference type="CDD" id="cd16917">
    <property type="entry name" value="HATPase_UhpB-NarQ-NarX-like"/>
    <property type="match status" value="1"/>
</dbReference>
<evidence type="ECO:0000256" key="9">
    <source>
        <dbReference type="SAM" id="Phobius"/>
    </source>
</evidence>
<keyword evidence="4" id="KW-0808">Transferase</keyword>
<dbReference type="EC" id="2.7.13.3" evidence="2"/>
<dbReference type="PANTHER" id="PTHR24421:SF10">
    <property type="entry name" value="NITRATE_NITRITE SENSOR PROTEIN NARQ"/>
    <property type="match status" value="1"/>
</dbReference>
<keyword evidence="9" id="KW-1133">Transmembrane helix</keyword>
<evidence type="ECO:0000256" key="4">
    <source>
        <dbReference type="ARBA" id="ARBA00022679"/>
    </source>
</evidence>
<accession>A0ABU2LQW2</accession>
<keyword evidence="8" id="KW-0902">Two-component regulatory system</keyword>
<evidence type="ECO:0000256" key="2">
    <source>
        <dbReference type="ARBA" id="ARBA00012438"/>
    </source>
</evidence>
<feature type="transmembrane region" description="Helical" evidence="9">
    <location>
        <begin position="47"/>
        <end position="68"/>
    </location>
</feature>
<keyword evidence="13" id="KW-1185">Reference proteome</keyword>
<evidence type="ECO:0000256" key="1">
    <source>
        <dbReference type="ARBA" id="ARBA00000085"/>
    </source>
</evidence>
<evidence type="ECO:0000313" key="13">
    <source>
        <dbReference type="Proteomes" id="UP001183420"/>
    </source>
</evidence>
<proteinExistence type="predicted"/>
<keyword evidence="5" id="KW-0547">Nucleotide-binding</keyword>
<evidence type="ECO:0000313" key="12">
    <source>
        <dbReference type="EMBL" id="MDT0319969.1"/>
    </source>
</evidence>
<comment type="caution">
    <text evidence="12">The sequence shown here is derived from an EMBL/GenBank/DDBJ whole genome shotgun (WGS) entry which is preliminary data.</text>
</comment>
<evidence type="ECO:0000256" key="3">
    <source>
        <dbReference type="ARBA" id="ARBA00022553"/>
    </source>
</evidence>
<feature type="transmembrane region" description="Helical" evidence="9">
    <location>
        <begin position="126"/>
        <end position="146"/>
    </location>
</feature>
<organism evidence="12 13">
    <name type="scientific">Streptomyces millisiae</name>
    <dbReference type="NCBI Taxonomy" id="3075542"/>
    <lineage>
        <taxon>Bacteria</taxon>
        <taxon>Bacillati</taxon>
        <taxon>Actinomycetota</taxon>
        <taxon>Actinomycetes</taxon>
        <taxon>Kitasatosporales</taxon>
        <taxon>Streptomycetaceae</taxon>
        <taxon>Streptomyces</taxon>
    </lineage>
</organism>
<dbReference type="Proteomes" id="UP001183420">
    <property type="component" value="Unassembled WGS sequence"/>
</dbReference>
<dbReference type="Gene3D" id="3.30.565.10">
    <property type="entry name" value="Histidine kinase-like ATPase, C-terminal domain"/>
    <property type="match status" value="1"/>
</dbReference>
<dbReference type="InterPro" id="IPR011712">
    <property type="entry name" value="Sig_transdc_His_kin_sub3_dim/P"/>
</dbReference>
<sequence length="444" mass="46318">MFPGSETRAGRLLVRARRQGVLLSRAFGGPEPGEALFARAPKPWMRLLPHFLALAASASLLPTTVVVLLGDYGLPGVLAGLLGVGQAAPLLLAGARPLSAWYVVFSTDVLTALALLLWGGPLDGAAWPWPAPTIVGYLLLCLPLSLHLARRTLVAVWLSTAAAAVLVGLLRPGHSPGSSVLLVVLSGVVLLLGGALRERSEAQRRLAEQETISEAERSHRRLLEERARIARELHDVVAHHMSVISVQADSAPYRVQGVPEAARAEFTSIADTARQSLAEMRRLLGVLRSEGTEAEGGGAGPELAPQPGLGELGTLVESAVRAGVAARLTVTGEPAGLPRAVTLNAYRIVQEALANVVRHAPGAEAAVTVALSADGSALRVEVVNGPPATPARPLEWHGTGHGLIGMRERTRLLGGTLDTGPTAEGGFRVAAVLPRNEPAPGENA</sequence>
<keyword evidence="9" id="KW-0472">Membrane</keyword>
<keyword evidence="7" id="KW-0067">ATP-binding</keyword>
<feature type="transmembrane region" description="Helical" evidence="9">
    <location>
        <begin position="74"/>
        <end position="93"/>
    </location>
</feature>
<dbReference type="InterPro" id="IPR003594">
    <property type="entry name" value="HATPase_dom"/>
</dbReference>
<reference evidence="13" key="1">
    <citation type="submission" date="2023-07" db="EMBL/GenBank/DDBJ databases">
        <title>30 novel species of actinomycetes from the DSMZ collection.</title>
        <authorList>
            <person name="Nouioui I."/>
        </authorList>
    </citation>
    <scope>NUCLEOTIDE SEQUENCE [LARGE SCALE GENOMIC DNA]</scope>
    <source>
        <strain evidence="13">DSM 44918</strain>
    </source>
</reference>
<name>A0ABU2LQW2_9ACTN</name>
<keyword evidence="6 12" id="KW-0418">Kinase</keyword>
<feature type="transmembrane region" description="Helical" evidence="9">
    <location>
        <begin position="100"/>
        <end position="120"/>
    </location>
</feature>
<dbReference type="PANTHER" id="PTHR24421">
    <property type="entry name" value="NITRATE/NITRITE SENSOR PROTEIN NARX-RELATED"/>
    <property type="match status" value="1"/>
</dbReference>
<dbReference type="InterPro" id="IPR050482">
    <property type="entry name" value="Sensor_HK_TwoCompSys"/>
</dbReference>
<feature type="domain" description="Histidine kinase/HSP90-like ATPase" evidence="10">
    <location>
        <begin position="345"/>
        <end position="435"/>
    </location>
</feature>
<evidence type="ECO:0000256" key="6">
    <source>
        <dbReference type="ARBA" id="ARBA00022777"/>
    </source>
</evidence>
<feature type="transmembrane region" description="Helical" evidence="9">
    <location>
        <begin position="177"/>
        <end position="196"/>
    </location>
</feature>
<evidence type="ECO:0000259" key="11">
    <source>
        <dbReference type="Pfam" id="PF07730"/>
    </source>
</evidence>
<protein>
    <recommendedName>
        <fullName evidence="2">histidine kinase</fullName>
        <ecNumber evidence="2">2.7.13.3</ecNumber>
    </recommendedName>
</protein>
<gene>
    <name evidence="12" type="ORF">RNC47_16645</name>
</gene>
<evidence type="ECO:0000256" key="7">
    <source>
        <dbReference type="ARBA" id="ARBA00022840"/>
    </source>
</evidence>
<dbReference type="InterPro" id="IPR036890">
    <property type="entry name" value="HATPase_C_sf"/>
</dbReference>
<keyword evidence="9" id="KW-0812">Transmembrane</keyword>
<feature type="domain" description="Signal transduction histidine kinase subgroup 3 dimerisation and phosphoacceptor" evidence="11">
    <location>
        <begin position="225"/>
        <end position="290"/>
    </location>
</feature>
<evidence type="ECO:0000259" key="10">
    <source>
        <dbReference type="Pfam" id="PF02518"/>
    </source>
</evidence>
<dbReference type="Pfam" id="PF02518">
    <property type="entry name" value="HATPase_c"/>
    <property type="match status" value="1"/>
</dbReference>
<dbReference type="GO" id="GO:0016301">
    <property type="term" value="F:kinase activity"/>
    <property type="evidence" value="ECO:0007669"/>
    <property type="project" value="UniProtKB-KW"/>
</dbReference>
<dbReference type="Pfam" id="PF07730">
    <property type="entry name" value="HisKA_3"/>
    <property type="match status" value="1"/>
</dbReference>
<evidence type="ECO:0000256" key="8">
    <source>
        <dbReference type="ARBA" id="ARBA00023012"/>
    </source>
</evidence>
<evidence type="ECO:0000256" key="5">
    <source>
        <dbReference type="ARBA" id="ARBA00022741"/>
    </source>
</evidence>
<feature type="transmembrane region" description="Helical" evidence="9">
    <location>
        <begin position="153"/>
        <end position="171"/>
    </location>
</feature>
<keyword evidence="3" id="KW-0597">Phosphoprotein</keyword>
<comment type="catalytic activity">
    <reaction evidence="1">
        <text>ATP + protein L-histidine = ADP + protein N-phospho-L-histidine.</text>
        <dbReference type="EC" id="2.7.13.3"/>
    </reaction>
</comment>
<dbReference type="SUPFAM" id="SSF55874">
    <property type="entry name" value="ATPase domain of HSP90 chaperone/DNA topoisomerase II/histidine kinase"/>
    <property type="match status" value="1"/>
</dbReference>